<evidence type="ECO:0000313" key="4">
    <source>
        <dbReference type="EMBL" id="MBB5471692.1"/>
    </source>
</evidence>
<comment type="caution">
    <text evidence="3">The sequence shown here is derived from an EMBL/GenBank/DDBJ whole genome shotgun (WGS) entry which is preliminary data.</text>
</comment>
<evidence type="ECO:0000256" key="1">
    <source>
        <dbReference type="ARBA" id="ARBA00022679"/>
    </source>
</evidence>
<dbReference type="OrthoDB" id="273614at2"/>
<keyword evidence="4" id="KW-0687">Ribonucleoprotein</keyword>
<dbReference type="PROSITE" id="PS51186">
    <property type="entry name" value="GNAT"/>
    <property type="match status" value="2"/>
</dbReference>
<evidence type="ECO:0000259" key="2">
    <source>
        <dbReference type="PROSITE" id="PS51186"/>
    </source>
</evidence>
<organism evidence="3 5">
    <name type="scientific">Cellulomonas hominis</name>
    <dbReference type="NCBI Taxonomy" id="156981"/>
    <lineage>
        <taxon>Bacteria</taxon>
        <taxon>Bacillati</taxon>
        <taxon>Actinomycetota</taxon>
        <taxon>Actinomycetes</taxon>
        <taxon>Micrococcales</taxon>
        <taxon>Cellulomonadaceae</taxon>
        <taxon>Cellulomonas</taxon>
    </lineage>
</organism>
<gene>
    <name evidence="3" type="ORF">CHO01_31280</name>
    <name evidence="4" type="ORF">HNR08_000428</name>
</gene>
<reference evidence="3 5" key="1">
    <citation type="submission" date="2019-07" db="EMBL/GenBank/DDBJ databases">
        <title>Whole genome shotgun sequence of Cellulomonas hominis NBRC 16055.</title>
        <authorList>
            <person name="Hosoyama A."/>
            <person name="Uohara A."/>
            <person name="Ohji S."/>
            <person name="Ichikawa N."/>
        </authorList>
    </citation>
    <scope>NUCLEOTIDE SEQUENCE [LARGE SCALE GENOMIC DNA]</scope>
    <source>
        <strain evidence="3 5">NBRC 16055</strain>
    </source>
</reference>
<dbReference type="CDD" id="cd04301">
    <property type="entry name" value="NAT_SF"/>
    <property type="match status" value="1"/>
</dbReference>
<dbReference type="AlphaFoldDB" id="A0A511FFQ4"/>
<dbReference type="InterPro" id="IPR000182">
    <property type="entry name" value="GNAT_dom"/>
</dbReference>
<protein>
    <submittedName>
        <fullName evidence="4">Ribosomal protein S18 acetylase RimI-like enzyme</fullName>
    </submittedName>
</protein>
<feature type="domain" description="N-acetyltransferase" evidence="2">
    <location>
        <begin position="281"/>
        <end position="413"/>
    </location>
</feature>
<dbReference type="Proteomes" id="UP000321723">
    <property type="component" value="Unassembled WGS sequence"/>
</dbReference>
<dbReference type="GO" id="GO:0005840">
    <property type="term" value="C:ribosome"/>
    <property type="evidence" value="ECO:0007669"/>
    <property type="project" value="UniProtKB-KW"/>
</dbReference>
<evidence type="ECO:0000313" key="5">
    <source>
        <dbReference type="Proteomes" id="UP000321723"/>
    </source>
</evidence>
<dbReference type="InterPro" id="IPR050769">
    <property type="entry name" value="NAT_camello-type"/>
</dbReference>
<evidence type="ECO:0000313" key="6">
    <source>
        <dbReference type="Proteomes" id="UP000564629"/>
    </source>
</evidence>
<proteinExistence type="predicted"/>
<name>A0A511FFQ4_9CELL</name>
<dbReference type="PANTHER" id="PTHR13947">
    <property type="entry name" value="GNAT FAMILY N-ACETYLTRANSFERASE"/>
    <property type="match status" value="1"/>
</dbReference>
<dbReference type="EMBL" id="BJVQ01000057">
    <property type="protein sequence ID" value="GEL48012.1"/>
    <property type="molecule type" value="Genomic_DNA"/>
</dbReference>
<dbReference type="InterPro" id="IPR056935">
    <property type="entry name" value="Rv0428c-like_C"/>
</dbReference>
<dbReference type="Proteomes" id="UP000564629">
    <property type="component" value="Unassembled WGS sequence"/>
</dbReference>
<keyword evidence="5" id="KW-1185">Reference proteome</keyword>
<accession>A0A511FFQ4</accession>
<evidence type="ECO:0000313" key="3">
    <source>
        <dbReference type="EMBL" id="GEL48012.1"/>
    </source>
</evidence>
<keyword evidence="4" id="KW-0689">Ribosomal protein</keyword>
<dbReference type="SUPFAM" id="SSF55729">
    <property type="entry name" value="Acyl-CoA N-acyltransferases (Nat)"/>
    <property type="match status" value="2"/>
</dbReference>
<dbReference type="Pfam" id="PF24553">
    <property type="entry name" value="Rv0428c_C"/>
    <property type="match status" value="1"/>
</dbReference>
<dbReference type="Pfam" id="PF00583">
    <property type="entry name" value="Acetyltransf_1"/>
    <property type="match status" value="1"/>
</dbReference>
<reference evidence="4 6" key="2">
    <citation type="submission" date="2020-08" db="EMBL/GenBank/DDBJ databases">
        <title>Sequencing the genomes of 1000 actinobacteria strains.</title>
        <authorList>
            <person name="Klenk H.-P."/>
        </authorList>
    </citation>
    <scope>NUCLEOTIDE SEQUENCE [LARGE SCALE GENOMIC DNA]</scope>
    <source>
        <strain evidence="4 6">DSM 9581</strain>
    </source>
</reference>
<dbReference type="RefSeq" id="WP_146839645.1">
    <property type="nucleotide sequence ID" value="NZ_BJVQ01000057.1"/>
</dbReference>
<dbReference type="PANTHER" id="PTHR13947:SF37">
    <property type="entry name" value="LD18367P"/>
    <property type="match status" value="1"/>
</dbReference>
<dbReference type="EMBL" id="JACHDN010000001">
    <property type="protein sequence ID" value="MBB5471692.1"/>
    <property type="molecule type" value="Genomic_DNA"/>
</dbReference>
<feature type="domain" description="N-acetyltransferase" evidence="2">
    <location>
        <begin position="5"/>
        <end position="171"/>
    </location>
</feature>
<dbReference type="InterPro" id="IPR016181">
    <property type="entry name" value="Acyl_CoA_acyltransferase"/>
</dbReference>
<sequence length="413" mass="43065">MSAPVHVRAARPEDLEQAGALTAEAYHADGLLDDADEYAAELRDAARRAREAVLLVATVPVGPDGGEVVLGTVTLAPAGTSYAEVAEPGELELRMLAVAPEARRRGVAERLLTAALREAVARGARAVVLSTLAPMVTARRLYERLGFVAVPGRDWGHEGVALHVLTWTPPPAPGVLVEAATWVPAVTEVVDGWRLGFADGFTRRANSVLPLGAPADLAATLDRVEARYAAAGLPTVFRLCSAAPAGLGDALAARGYAAVADTDVLVRDLAALPPVPAHPGVRVVDADRPDDAWLSGWLDVKSGGTAVDRDAARRVVTGSPARYLTALGPAGSVLGVLRAGLAEDWTGLACLVVAPEARRRGIGRLLTRTALASAAAAGARRAFLQVEVANDGAAHLYAGEGFRPAERYGYRQR</sequence>
<keyword evidence="1" id="KW-0808">Transferase</keyword>
<dbReference type="Gene3D" id="3.40.630.30">
    <property type="match status" value="2"/>
</dbReference>
<dbReference type="GO" id="GO:0008080">
    <property type="term" value="F:N-acetyltransferase activity"/>
    <property type="evidence" value="ECO:0007669"/>
    <property type="project" value="InterPro"/>
</dbReference>